<evidence type="ECO:0000313" key="2">
    <source>
        <dbReference type="Proteomes" id="UP000321578"/>
    </source>
</evidence>
<proteinExistence type="predicted"/>
<dbReference type="OrthoDB" id="1427655at2"/>
<dbReference type="RefSeq" id="WP_147085674.1">
    <property type="nucleotide sequence ID" value="NZ_VORM01000004.1"/>
</dbReference>
<keyword evidence="1" id="KW-0121">Carboxypeptidase</keyword>
<sequence>MKVSKVIAISFFVLKVLLLGAQSVELRGRISANAELEGIYVLNITAQKFTVSNSDGSFKLPISLGDDILVSSVQYEPVTLKVDQQMMNSRFLELELKDRINALDEVIVGKILTGNLISDIENSDAERDINFYDVGIPGYTGKRKTQTERRLYEADNGDFVALYVTPIGPGLAINLHKILNRISGRTKEMKNRVRVEAQELCMTRVQSDFSDILFGEHDIEERLKFEFFFYVSEDPNFLALCDTNNGMAMFEFLTQKLLVFAKDDELVKN</sequence>
<keyword evidence="1" id="KW-0645">Protease</keyword>
<accession>A0A5C6ZLZ5</accession>
<organism evidence="1 2">
    <name type="scientific">Subsaximicrobium wynnwilliamsii</name>
    <dbReference type="NCBI Taxonomy" id="291179"/>
    <lineage>
        <taxon>Bacteria</taxon>
        <taxon>Pseudomonadati</taxon>
        <taxon>Bacteroidota</taxon>
        <taxon>Flavobacteriia</taxon>
        <taxon>Flavobacteriales</taxon>
        <taxon>Flavobacteriaceae</taxon>
        <taxon>Subsaximicrobium</taxon>
    </lineage>
</organism>
<dbReference type="Pfam" id="PF13715">
    <property type="entry name" value="CarbopepD_reg_2"/>
    <property type="match status" value="1"/>
</dbReference>
<dbReference type="GO" id="GO:0004180">
    <property type="term" value="F:carboxypeptidase activity"/>
    <property type="evidence" value="ECO:0007669"/>
    <property type="project" value="UniProtKB-KW"/>
</dbReference>
<keyword evidence="2" id="KW-1185">Reference proteome</keyword>
<comment type="caution">
    <text evidence="1">The sequence shown here is derived from an EMBL/GenBank/DDBJ whole genome shotgun (WGS) entry which is preliminary data.</text>
</comment>
<reference evidence="1 2" key="1">
    <citation type="submission" date="2019-08" db="EMBL/GenBank/DDBJ databases">
        <title>Genomes of Subsaximicrobium wynnwilliamsii strains.</title>
        <authorList>
            <person name="Bowman J.P."/>
        </authorList>
    </citation>
    <scope>NUCLEOTIDE SEQUENCE [LARGE SCALE GENOMIC DNA]</scope>
    <source>
        <strain evidence="1 2">2-80-2</strain>
    </source>
</reference>
<protein>
    <submittedName>
        <fullName evidence="1">Carboxypeptidase-like regulatory domain-containing protein</fullName>
    </submittedName>
</protein>
<dbReference type="InterPro" id="IPR008969">
    <property type="entry name" value="CarboxyPept-like_regulatory"/>
</dbReference>
<dbReference type="SUPFAM" id="SSF49464">
    <property type="entry name" value="Carboxypeptidase regulatory domain-like"/>
    <property type="match status" value="1"/>
</dbReference>
<name>A0A5C6ZLZ5_9FLAO</name>
<gene>
    <name evidence="1" type="ORF">ESY86_05975</name>
</gene>
<dbReference type="Proteomes" id="UP000321578">
    <property type="component" value="Unassembled WGS sequence"/>
</dbReference>
<evidence type="ECO:0000313" key="1">
    <source>
        <dbReference type="EMBL" id="TXD90281.1"/>
    </source>
</evidence>
<dbReference type="AlphaFoldDB" id="A0A5C6ZLZ5"/>
<keyword evidence="1" id="KW-0378">Hydrolase</keyword>
<dbReference type="EMBL" id="VORO01000004">
    <property type="protein sequence ID" value="TXD90281.1"/>
    <property type="molecule type" value="Genomic_DNA"/>
</dbReference>